<evidence type="ECO:0000313" key="7">
    <source>
        <dbReference type="Proteomes" id="UP001219525"/>
    </source>
</evidence>
<feature type="region of interest" description="Disordered" evidence="4">
    <location>
        <begin position="1"/>
        <end position="47"/>
    </location>
</feature>
<feature type="DNA-binding region" description="HMG box" evidence="3">
    <location>
        <begin position="45"/>
        <end position="114"/>
    </location>
</feature>
<dbReference type="SUPFAM" id="SSF47095">
    <property type="entry name" value="HMG-box"/>
    <property type="match status" value="1"/>
</dbReference>
<gene>
    <name evidence="6" type="ORF">GGX14DRAFT_485626</name>
</gene>
<evidence type="ECO:0000313" key="6">
    <source>
        <dbReference type="EMBL" id="KAJ7186230.1"/>
    </source>
</evidence>
<evidence type="ECO:0000256" key="3">
    <source>
        <dbReference type="PROSITE-ProRule" id="PRU00267"/>
    </source>
</evidence>
<dbReference type="PANTHER" id="PTHR45789">
    <property type="entry name" value="FI18025P1"/>
    <property type="match status" value="1"/>
</dbReference>
<reference evidence="6" key="1">
    <citation type="submission" date="2023-03" db="EMBL/GenBank/DDBJ databases">
        <title>Massive genome expansion in bonnet fungi (Mycena s.s.) driven by repeated elements and novel gene families across ecological guilds.</title>
        <authorList>
            <consortium name="Lawrence Berkeley National Laboratory"/>
            <person name="Harder C.B."/>
            <person name="Miyauchi S."/>
            <person name="Viragh M."/>
            <person name="Kuo A."/>
            <person name="Thoen E."/>
            <person name="Andreopoulos B."/>
            <person name="Lu D."/>
            <person name="Skrede I."/>
            <person name="Drula E."/>
            <person name="Henrissat B."/>
            <person name="Morin E."/>
            <person name="Kohler A."/>
            <person name="Barry K."/>
            <person name="LaButti K."/>
            <person name="Morin E."/>
            <person name="Salamov A."/>
            <person name="Lipzen A."/>
            <person name="Mereny Z."/>
            <person name="Hegedus B."/>
            <person name="Baldrian P."/>
            <person name="Stursova M."/>
            <person name="Weitz H."/>
            <person name="Taylor A."/>
            <person name="Grigoriev I.V."/>
            <person name="Nagy L.G."/>
            <person name="Martin F."/>
            <person name="Kauserud H."/>
        </authorList>
    </citation>
    <scope>NUCLEOTIDE SEQUENCE</scope>
    <source>
        <strain evidence="6">9144</strain>
    </source>
</reference>
<keyword evidence="1 3" id="KW-0238">DNA-binding</keyword>
<keyword evidence="2 3" id="KW-0539">Nucleus</keyword>
<evidence type="ECO:0000256" key="2">
    <source>
        <dbReference type="ARBA" id="ARBA00023242"/>
    </source>
</evidence>
<evidence type="ECO:0000259" key="5">
    <source>
        <dbReference type="PROSITE" id="PS50118"/>
    </source>
</evidence>
<dbReference type="InterPro" id="IPR036910">
    <property type="entry name" value="HMG_box_dom_sf"/>
</dbReference>
<dbReference type="CDD" id="cd01389">
    <property type="entry name" value="HMG-box_ROX1-like"/>
    <property type="match status" value="1"/>
</dbReference>
<dbReference type="InterPro" id="IPR009071">
    <property type="entry name" value="HMG_box_dom"/>
</dbReference>
<dbReference type="GO" id="GO:0000981">
    <property type="term" value="F:DNA-binding transcription factor activity, RNA polymerase II-specific"/>
    <property type="evidence" value="ECO:0007669"/>
    <property type="project" value="TreeGrafter"/>
</dbReference>
<dbReference type="AlphaFoldDB" id="A0AAD6UJZ4"/>
<proteinExistence type="predicted"/>
<dbReference type="EMBL" id="JARJCW010000211">
    <property type="protein sequence ID" value="KAJ7186230.1"/>
    <property type="molecule type" value="Genomic_DNA"/>
</dbReference>
<organism evidence="6 7">
    <name type="scientific">Mycena pura</name>
    <dbReference type="NCBI Taxonomy" id="153505"/>
    <lineage>
        <taxon>Eukaryota</taxon>
        <taxon>Fungi</taxon>
        <taxon>Dikarya</taxon>
        <taxon>Basidiomycota</taxon>
        <taxon>Agaricomycotina</taxon>
        <taxon>Agaricomycetes</taxon>
        <taxon>Agaricomycetidae</taxon>
        <taxon>Agaricales</taxon>
        <taxon>Marasmiineae</taxon>
        <taxon>Mycenaceae</taxon>
        <taxon>Mycena</taxon>
    </lineage>
</organism>
<dbReference type="Pfam" id="PF00505">
    <property type="entry name" value="HMG_box"/>
    <property type="match status" value="1"/>
</dbReference>
<dbReference type="InterPro" id="IPR051356">
    <property type="entry name" value="SOX/SOX-like_TF"/>
</dbReference>
<dbReference type="GO" id="GO:0005634">
    <property type="term" value="C:nucleus"/>
    <property type="evidence" value="ECO:0007669"/>
    <property type="project" value="UniProtKB-UniRule"/>
</dbReference>
<dbReference type="Gene3D" id="1.10.30.10">
    <property type="entry name" value="High mobility group box domain"/>
    <property type="match status" value="1"/>
</dbReference>
<evidence type="ECO:0000256" key="4">
    <source>
        <dbReference type="SAM" id="MobiDB-lite"/>
    </source>
</evidence>
<protein>
    <recommendedName>
        <fullName evidence="5">HMG box domain-containing protein</fullName>
    </recommendedName>
</protein>
<name>A0AAD6UJZ4_9AGAR</name>
<evidence type="ECO:0000256" key="1">
    <source>
        <dbReference type="ARBA" id="ARBA00023125"/>
    </source>
</evidence>
<feature type="domain" description="HMG box" evidence="5">
    <location>
        <begin position="45"/>
        <end position="114"/>
    </location>
</feature>
<dbReference type="PANTHER" id="PTHR45789:SF2">
    <property type="entry name" value="FI18025P1"/>
    <property type="match status" value="1"/>
</dbReference>
<dbReference type="PROSITE" id="PS50118">
    <property type="entry name" value="HMG_BOX_2"/>
    <property type="match status" value="1"/>
</dbReference>
<accession>A0AAD6UJZ4</accession>
<sequence>MEPGQTLSAGGVDSLGDSEQSLATFLPERPRQRSRHGRKLPDGHIPRPPNAFILFRSSFIRSRRVSSEVETSHSTLSKIIGLTWKNLSAEERRGWHARARAASEEHRRRFPQYAFRPIHRRAEKDGHGRRRTRESGAVDDPERCAKIAELLGEGSHGRALEAAMAEYDAQREPRAIETRFDTPITATTYRRALSAPAQDTEPPEDNRSVVAAAQRWRSSSSGPQRRAGAAGAQGMIHPLATDMAVNQLQDSTPSGNSSPWPLEIETCDIDFSGFSFASASASPTTPPALDILYDPRWTLPTSDMPSVFPEVSLDACALAQLDLDLGALPNGNIAADPTSYQVQVQMGPEYYPDCDLHWPSYAHADQLSTGTPELAGHGFGASAYGYGERLGDTCASAAALPLDEPRMAMPLPRRPMVSTRSALNDLCRL</sequence>
<dbReference type="Proteomes" id="UP001219525">
    <property type="component" value="Unassembled WGS sequence"/>
</dbReference>
<keyword evidence="7" id="KW-1185">Reference proteome</keyword>
<dbReference type="GO" id="GO:0000978">
    <property type="term" value="F:RNA polymerase II cis-regulatory region sequence-specific DNA binding"/>
    <property type="evidence" value="ECO:0007669"/>
    <property type="project" value="TreeGrafter"/>
</dbReference>
<comment type="caution">
    <text evidence="6">The sequence shown here is derived from an EMBL/GenBank/DDBJ whole genome shotgun (WGS) entry which is preliminary data.</text>
</comment>
<dbReference type="SMART" id="SM00398">
    <property type="entry name" value="HMG"/>
    <property type="match status" value="1"/>
</dbReference>